<dbReference type="GeneID" id="55009834"/>
<dbReference type="SUPFAM" id="SSF56672">
    <property type="entry name" value="DNA/RNA polymerases"/>
    <property type="match status" value="1"/>
</dbReference>
<evidence type="ECO:0000313" key="4">
    <source>
        <dbReference type="Proteomes" id="UP000287372"/>
    </source>
</evidence>
<dbReference type="Gene3D" id="3.30.70.370">
    <property type="match status" value="1"/>
</dbReference>
<evidence type="ECO:0000256" key="1">
    <source>
        <dbReference type="ARBA" id="ARBA00023109"/>
    </source>
</evidence>
<dbReference type="GO" id="GO:0006302">
    <property type="term" value="P:double-strand break repair"/>
    <property type="evidence" value="ECO:0007669"/>
    <property type="project" value="TreeGrafter"/>
</dbReference>
<dbReference type="InterPro" id="IPR036397">
    <property type="entry name" value="RNaseH_sf"/>
</dbReference>
<dbReference type="EMBL" id="MK279841">
    <property type="protein sequence ID" value="AZS06695.1"/>
    <property type="molecule type" value="Genomic_DNA"/>
</dbReference>
<dbReference type="PANTHER" id="PTHR10133:SF62">
    <property type="entry name" value="DNA POLYMERASE THETA"/>
    <property type="match status" value="1"/>
</dbReference>
<proteinExistence type="predicted"/>
<sequence>MIPAQHPELKIPEGWNATQVGNDLLPDLPPGWPVAWDTEGSGLAVDGEPFVTAGRPAHPEARISAVSVSFRWPNPDGTPGEIVDFAWPFDQGPVLGKPGHPQKDPVTGIVTFKPIDEADQAKILAQHSKSLGYTVTPEMAMPNLHPDEYGVLVMWLDFRDNLAAHNSVHDMHQERVGLRADAGGFGGPEGLWAWDPDTEPGSLAKSIMDGSTPKLHMMEPTRVPLSFSKSRRNIWCTMVVQKQVVDPLQPAALKPTARRLWGDDSTDEETALAEELKRQGVGLTKRYDLLPWCGAVGVYAAKDTNLCYRLWEYQENVGEEGLIPKYWELVNTEMELRTTLYRMERRGVAYNAEESFAEGKRVRAINAEKARELPFNPSKRLEAARFYFGPVCLNEINRTRRNVKPQETVWSAFFCAKSCTECEGKNGLGLEPTERTPTGQPKLDIPEKIRLDEAGHPFAAELMAWTKRRDADSKWYTGWAARVGRDGRIRTSFKQCKNDKERAGAAEGGTKSGRLAVGRWQCQAIPHIELVPKDAKPVRPMIGQVPPGTMVTRWDGTKEPTPVRRIQFEHDLSAGEVRVVTVISGSTKFWDALDAGMDMHALNAKSLFGVDESHPQFKYLRSAAKRGTFGIIYLGGVKAIQTQMEAASGMKMKTTDVQKAKDNFWAENPEIKAFSDRAVQRVTRWMGGPGYLKMLDGWRRWYAVDEKTVSAPNQVIQGNLARAMIYWMTAVEREVPGCLLLQVHDSLVTEHDDTPEGHAEAKLVSEIGQRVFQEYFNVRGRVMDFGIAPDRWDEKA</sequence>
<dbReference type="Proteomes" id="UP000287372">
    <property type="component" value="Segment"/>
</dbReference>
<name>A0A3S9U8Q9_9CAUD</name>
<dbReference type="GO" id="GO:0039693">
    <property type="term" value="P:viral DNA genome replication"/>
    <property type="evidence" value="ECO:0007669"/>
    <property type="project" value="UniProtKB-KW"/>
</dbReference>
<accession>A0A3S9U8Q9</accession>
<dbReference type="KEGG" id="vg:55009834"/>
<keyword evidence="4" id="KW-1185">Reference proteome</keyword>
<keyword evidence="1" id="KW-1194">Viral DNA replication</keyword>
<evidence type="ECO:0000259" key="2">
    <source>
        <dbReference type="SMART" id="SM00482"/>
    </source>
</evidence>
<dbReference type="PANTHER" id="PTHR10133">
    <property type="entry name" value="DNA POLYMERASE I"/>
    <property type="match status" value="1"/>
</dbReference>
<dbReference type="SMART" id="SM00482">
    <property type="entry name" value="POLAc"/>
    <property type="match status" value="1"/>
</dbReference>
<dbReference type="Pfam" id="PF00476">
    <property type="entry name" value="DNA_pol_A"/>
    <property type="match status" value="1"/>
</dbReference>
<dbReference type="RefSeq" id="YP_009818491.1">
    <property type="nucleotide sequence ID" value="NC_048139.1"/>
</dbReference>
<dbReference type="Gene3D" id="1.10.150.20">
    <property type="entry name" value="5' to 3' exonuclease, C-terminal subdomain"/>
    <property type="match status" value="1"/>
</dbReference>
<dbReference type="GO" id="GO:0003677">
    <property type="term" value="F:DNA binding"/>
    <property type="evidence" value="ECO:0007669"/>
    <property type="project" value="InterPro"/>
</dbReference>
<evidence type="ECO:0000313" key="3">
    <source>
        <dbReference type="EMBL" id="AZS06695.1"/>
    </source>
</evidence>
<dbReference type="InterPro" id="IPR001098">
    <property type="entry name" value="DNA-dir_DNA_pol_A_palm_dom"/>
</dbReference>
<protein>
    <submittedName>
        <fullName evidence="3">DNA polymerase I</fullName>
    </submittedName>
</protein>
<organism evidence="3 4">
    <name type="scientific">Streptomyces phage Hiyaa</name>
    <dbReference type="NCBI Taxonomy" id="2499072"/>
    <lineage>
        <taxon>Viruses</taxon>
        <taxon>Duplodnaviria</taxon>
        <taxon>Heunggongvirae</taxon>
        <taxon>Uroviricota</taxon>
        <taxon>Caudoviricetes</taxon>
        <taxon>Hiyaavirus</taxon>
        <taxon>Hiyaavirus hiyaa</taxon>
    </lineage>
</organism>
<dbReference type="GO" id="GO:0003887">
    <property type="term" value="F:DNA-directed DNA polymerase activity"/>
    <property type="evidence" value="ECO:0007669"/>
    <property type="project" value="InterPro"/>
</dbReference>
<feature type="domain" description="DNA-directed DNA polymerase family A palm" evidence="2">
    <location>
        <begin position="559"/>
        <end position="758"/>
    </location>
</feature>
<dbReference type="InterPro" id="IPR043502">
    <property type="entry name" value="DNA/RNA_pol_sf"/>
</dbReference>
<dbReference type="InterPro" id="IPR002298">
    <property type="entry name" value="DNA_polymerase_A"/>
</dbReference>
<gene>
    <name evidence="3" type="primary">56</name>
    <name evidence="3" type="ORF">SEA_HIYAA_56</name>
</gene>
<dbReference type="Gene3D" id="3.30.420.10">
    <property type="entry name" value="Ribonuclease H-like superfamily/Ribonuclease H"/>
    <property type="match status" value="1"/>
</dbReference>
<dbReference type="GO" id="GO:0006261">
    <property type="term" value="P:DNA-templated DNA replication"/>
    <property type="evidence" value="ECO:0007669"/>
    <property type="project" value="InterPro"/>
</dbReference>
<reference evidence="3 4" key="1">
    <citation type="submission" date="2018-12" db="EMBL/GenBank/DDBJ databases">
        <authorList>
            <person name="Lieu J.K."/>
            <person name="Tian C.Z."/>
            <person name="Hsaio W.J."/>
            <person name="Shaffer C.D."/>
            <person name="Weston-Hafer K.A."/>
            <person name="Russell D.A."/>
            <person name="Pope W.H."/>
            <person name="Jacobs-Sera D."/>
            <person name="Hendrix R.W."/>
            <person name="Hatfull G.F."/>
        </authorList>
    </citation>
    <scope>NUCLEOTIDE SEQUENCE [LARGE SCALE GENOMIC DNA]</scope>
</reference>
<keyword evidence="1" id="KW-0235">DNA replication</keyword>
<dbReference type="PRINTS" id="PR00868">
    <property type="entry name" value="DNAPOLI"/>
</dbReference>